<protein>
    <submittedName>
        <fullName evidence="3">Putative TIM-barrel fold metal-dependent hydrolase</fullName>
    </submittedName>
</protein>
<evidence type="ECO:0000259" key="2">
    <source>
        <dbReference type="Pfam" id="PF04909"/>
    </source>
</evidence>
<evidence type="ECO:0000313" key="4">
    <source>
        <dbReference type="Proteomes" id="UP000005435"/>
    </source>
</evidence>
<reference evidence="3 4" key="2">
    <citation type="journal article" date="2012" name="Stand. Genomic Sci.">
        <title>Complete Genome Sequence of Clostridium clariflavum DSM 19732.</title>
        <authorList>
            <person name="Izquierdo J.A."/>
            <person name="Goodwin L."/>
            <person name="Davenport K.W."/>
            <person name="Teshima H."/>
            <person name="Bruce D."/>
            <person name="Detter C."/>
            <person name="Tapia R."/>
            <person name="Han S."/>
            <person name="Land M."/>
            <person name="Hauser L."/>
            <person name="Jeffries C.D."/>
            <person name="Han J."/>
            <person name="Pitluck S."/>
            <person name="Nolan M."/>
            <person name="Chen A."/>
            <person name="Huntemann M."/>
            <person name="Mavromatis K."/>
            <person name="Mikhailova N."/>
            <person name="Liolios K."/>
            <person name="Woyke T."/>
            <person name="Lynd L.R."/>
        </authorList>
    </citation>
    <scope>NUCLEOTIDE SEQUENCE [LARGE SCALE GENOMIC DNA]</scope>
    <source>
        <strain evidence="4">DSM 19732 / NBRC 101661 / EBR45</strain>
    </source>
</reference>
<name>G8LXU7_ACECE</name>
<dbReference type="Pfam" id="PF04909">
    <property type="entry name" value="Amidohydro_2"/>
    <property type="match status" value="1"/>
</dbReference>
<dbReference type="KEGG" id="ccl:Clocl_2259"/>
<dbReference type="STRING" id="720554.Clocl_2259"/>
<sequence>MIDRFTVVDGHVHTFSSYEVAHKIMTAFNKVYNIEFTNPGTGAIDEVLQNMQEMGIDFTVTANFAPAKIIHKNNTWSIEMARQYKKIVPLVSFHPDMEEPMDKLMEEYVSGGAKGIKFHPMAQGFLPYDERLEIIYRMCEEVSFPVVFHCGRVSNARINNYADIENIVPVIKKYRKIPFILTHMADGNIGDVFKIADMYENVYFDTSIIITGYPPLLEVNEPSWPDNEVVEYVIKKIGADRVVFGSDFPWGSPKHDLARFMEMKLSDAEKSMILGENAIKIFKIKI</sequence>
<dbReference type="Proteomes" id="UP000005435">
    <property type="component" value="Chromosome"/>
</dbReference>
<evidence type="ECO:0000313" key="3">
    <source>
        <dbReference type="EMBL" id="AEV68850.1"/>
    </source>
</evidence>
<keyword evidence="4" id="KW-1185">Reference proteome</keyword>
<dbReference type="HOGENOM" id="CLU_044590_0_1_9"/>
<dbReference type="PANTHER" id="PTHR21240">
    <property type="entry name" value="2-AMINO-3-CARBOXYLMUCONATE-6-SEMIALDEHYDE DECARBOXYLASE"/>
    <property type="match status" value="1"/>
</dbReference>
<dbReference type="RefSeq" id="WP_014255429.1">
    <property type="nucleotide sequence ID" value="NC_016627.1"/>
</dbReference>
<evidence type="ECO:0000256" key="1">
    <source>
        <dbReference type="ARBA" id="ARBA00023239"/>
    </source>
</evidence>
<feature type="domain" description="Amidohydrolase-related" evidence="2">
    <location>
        <begin position="72"/>
        <end position="283"/>
    </location>
</feature>
<dbReference type="GO" id="GO:0016831">
    <property type="term" value="F:carboxy-lyase activity"/>
    <property type="evidence" value="ECO:0007669"/>
    <property type="project" value="InterPro"/>
</dbReference>
<keyword evidence="1" id="KW-0456">Lyase</keyword>
<dbReference type="OrthoDB" id="9771932at2"/>
<accession>G8LXU7</accession>
<dbReference type="InterPro" id="IPR032466">
    <property type="entry name" value="Metal_Hydrolase"/>
</dbReference>
<dbReference type="InterPro" id="IPR006680">
    <property type="entry name" value="Amidohydro-rel"/>
</dbReference>
<proteinExistence type="predicted"/>
<reference evidence="4" key="1">
    <citation type="submission" date="2011-12" db="EMBL/GenBank/DDBJ databases">
        <title>Complete sequence of Clostridium clariflavum DSM 19732.</title>
        <authorList>
            <consortium name="US DOE Joint Genome Institute"/>
            <person name="Lucas S."/>
            <person name="Han J."/>
            <person name="Lapidus A."/>
            <person name="Cheng J.-F."/>
            <person name="Goodwin L."/>
            <person name="Pitluck S."/>
            <person name="Peters L."/>
            <person name="Teshima H."/>
            <person name="Detter J.C."/>
            <person name="Han C."/>
            <person name="Tapia R."/>
            <person name="Land M."/>
            <person name="Hauser L."/>
            <person name="Kyrpides N."/>
            <person name="Ivanova N."/>
            <person name="Pagani I."/>
            <person name="Kitzmiller T."/>
            <person name="Lynd L."/>
            <person name="Izquierdo J."/>
            <person name="Woyke T."/>
        </authorList>
    </citation>
    <scope>NUCLEOTIDE SEQUENCE [LARGE SCALE GENOMIC DNA]</scope>
    <source>
        <strain evidence="4">DSM 19732 / NBRC 101661 / EBR45</strain>
    </source>
</reference>
<dbReference type="AlphaFoldDB" id="G8LXU7"/>
<dbReference type="eggNOG" id="COG2159">
    <property type="taxonomic scope" value="Bacteria"/>
</dbReference>
<keyword evidence="3" id="KW-0378">Hydrolase</keyword>
<gene>
    <name evidence="3" type="ordered locus">Clocl_2259</name>
</gene>
<dbReference type="InterPro" id="IPR032465">
    <property type="entry name" value="ACMSD"/>
</dbReference>
<dbReference type="SUPFAM" id="SSF51556">
    <property type="entry name" value="Metallo-dependent hydrolases"/>
    <property type="match status" value="1"/>
</dbReference>
<organism evidence="3 4">
    <name type="scientific">Acetivibrio clariflavus (strain DSM 19732 / NBRC 101661 / EBR45)</name>
    <name type="common">Clostridium clariflavum</name>
    <dbReference type="NCBI Taxonomy" id="720554"/>
    <lineage>
        <taxon>Bacteria</taxon>
        <taxon>Bacillati</taxon>
        <taxon>Bacillota</taxon>
        <taxon>Clostridia</taxon>
        <taxon>Eubacteriales</taxon>
        <taxon>Oscillospiraceae</taxon>
        <taxon>Acetivibrio</taxon>
    </lineage>
</organism>
<dbReference type="GO" id="GO:0016787">
    <property type="term" value="F:hydrolase activity"/>
    <property type="evidence" value="ECO:0007669"/>
    <property type="project" value="UniProtKB-KW"/>
</dbReference>
<dbReference type="EMBL" id="CP003065">
    <property type="protein sequence ID" value="AEV68850.1"/>
    <property type="molecule type" value="Genomic_DNA"/>
</dbReference>
<dbReference type="Gene3D" id="3.20.20.140">
    <property type="entry name" value="Metal-dependent hydrolases"/>
    <property type="match status" value="1"/>
</dbReference>